<comment type="pathway">
    <text evidence="1 9">Glycan biosynthesis; sucrose metabolism.</text>
</comment>
<dbReference type="eggNOG" id="COG1621">
    <property type="taxonomic scope" value="Bacteria"/>
</dbReference>
<evidence type="ECO:0000256" key="4">
    <source>
        <dbReference type="ARBA" id="ARBA00019623"/>
    </source>
</evidence>
<dbReference type="InterPro" id="IPR001362">
    <property type="entry name" value="Glyco_hydro_32"/>
</dbReference>
<accession>U2TRJ4</accession>
<evidence type="ECO:0000313" key="12">
    <source>
        <dbReference type="EMBL" id="ERL08713.1"/>
    </source>
</evidence>
<sequence>MGNPLSSDLNALRQAMERLATPGHYAQSFHLVPPVGWLNDPNGLCQMGDTYHAYFQYSPFNPEGGVKMWGHSTSKDLVRWSYEGTAIYPDQPFDVSGVYSGCAYVENDLMHIFYTGNVKREDEDHYDYVTSGREANTIYVTSRDGRTFGPKRLIMTNADYPADDTEHVRDPKVWRQDGTYLMVQGARRTDDKGEVLVFRSDDLRHWSLANRVSTEYPFGYMWECPDYFELADDGDLTASEHVKVLSISPQGLRGSDWEHRNVYQSGYFVMRGDLLGENYLSPFALWDAGFDFYAPQTFQASDGRRILIGWMGMPDTKEYTNLTLRDGWQHCFTIAREVTAFDGRVLQRPVSELDALRTNERSAKEELDVDGCKEFDLTVEGLTGRIDVMRAHVGRELMLSWGSGIFEMRFLDESMESVGAGRKVRFERLDELRNVRIVGDVSSVEVFVNDGELTFSTRYYPTAYGVDVEAPGTRITLWDLLA</sequence>
<protein>
    <recommendedName>
        <fullName evidence="4 8">Sucrose-6-phosphate hydrolase</fullName>
        <ecNumber evidence="3 8">3.2.1.26</ecNumber>
    </recommendedName>
    <alternativeName>
        <fullName evidence="7 9">Invertase</fullName>
    </alternativeName>
</protein>
<comment type="subcellular location">
    <subcellularLocation>
        <location evidence="9">Cytoplasm</location>
    </subcellularLocation>
</comment>
<evidence type="ECO:0000256" key="9">
    <source>
        <dbReference type="RuleBase" id="RU365015"/>
    </source>
</evidence>
<dbReference type="Pfam" id="PF08244">
    <property type="entry name" value="Glyco_hydro_32C"/>
    <property type="match status" value="1"/>
</dbReference>
<dbReference type="Proteomes" id="UP000016638">
    <property type="component" value="Unassembled WGS sequence"/>
</dbReference>
<dbReference type="Pfam" id="PF00251">
    <property type="entry name" value="Glyco_hydro_32N"/>
    <property type="match status" value="1"/>
</dbReference>
<keyword evidence="9" id="KW-0963">Cytoplasm</keyword>
<evidence type="ECO:0000256" key="5">
    <source>
        <dbReference type="ARBA" id="ARBA00022801"/>
    </source>
</evidence>
<organism evidence="12 13">
    <name type="scientific">Olsenella profusa F0195</name>
    <dbReference type="NCBI Taxonomy" id="1125712"/>
    <lineage>
        <taxon>Bacteria</taxon>
        <taxon>Bacillati</taxon>
        <taxon>Actinomycetota</taxon>
        <taxon>Coriobacteriia</taxon>
        <taxon>Coriobacteriales</taxon>
        <taxon>Atopobiaceae</taxon>
        <taxon>Olsenella</taxon>
    </lineage>
</organism>
<dbReference type="InterPro" id="IPR013320">
    <property type="entry name" value="ConA-like_dom_sf"/>
</dbReference>
<keyword evidence="13" id="KW-1185">Reference proteome</keyword>
<evidence type="ECO:0000259" key="10">
    <source>
        <dbReference type="Pfam" id="PF00251"/>
    </source>
</evidence>
<dbReference type="STRING" id="1125712.HMPREF1316_0322"/>
<evidence type="ECO:0000256" key="6">
    <source>
        <dbReference type="ARBA" id="ARBA00023295"/>
    </source>
</evidence>
<proteinExistence type="inferred from homology"/>
<dbReference type="InterPro" id="IPR051214">
    <property type="entry name" value="GH32_Enzymes"/>
</dbReference>
<dbReference type="UniPathway" id="UPA00238"/>
<dbReference type="RefSeq" id="WP_021725853.1">
    <property type="nucleotide sequence ID" value="NZ_AWEZ01000043.1"/>
</dbReference>
<evidence type="ECO:0000256" key="2">
    <source>
        <dbReference type="ARBA" id="ARBA00009902"/>
    </source>
</evidence>
<dbReference type="AlphaFoldDB" id="U2TRJ4"/>
<evidence type="ECO:0000256" key="8">
    <source>
        <dbReference type="RuleBase" id="RU362110"/>
    </source>
</evidence>
<dbReference type="SMART" id="SM00640">
    <property type="entry name" value="Glyco_32"/>
    <property type="match status" value="1"/>
</dbReference>
<gene>
    <name evidence="12" type="ORF">HMPREF1316_0322</name>
</gene>
<dbReference type="NCBIfam" id="TIGR01322">
    <property type="entry name" value="scrB_fam"/>
    <property type="match status" value="1"/>
</dbReference>
<keyword evidence="5 8" id="KW-0378">Hydrolase</keyword>
<dbReference type="EC" id="3.2.1.26" evidence="3 8"/>
<feature type="domain" description="Glycosyl hydrolase family 32 C-terminal" evidence="11">
    <location>
        <begin position="422"/>
        <end position="464"/>
    </location>
</feature>
<dbReference type="InterPro" id="IPR006232">
    <property type="entry name" value="Suc6P_hydrolase"/>
</dbReference>
<dbReference type="Gene3D" id="2.60.120.560">
    <property type="entry name" value="Exo-inulinase, domain 1"/>
    <property type="match status" value="1"/>
</dbReference>
<comment type="similarity">
    <text evidence="2 8">Belongs to the glycosyl hydrolase 32 family.</text>
</comment>
<evidence type="ECO:0000256" key="3">
    <source>
        <dbReference type="ARBA" id="ARBA00012758"/>
    </source>
</evidence>
<keyword evidence="9" id="KW-0119">Carbohydrate metabolism</keyword>
<feature type="domain" description="Glycosyl hydrolase family 32 N-terminal" evidence="10">
    <location>
        <begin position="30"/>
        <end position="349"/>
    </location>
</feature>
<dbReference type="PANTHER" id="PTHR43101">
    <property type="entry name" value="BETA-FRUCTOSIDASE"/>
    <property type="match status" value="1"/>
</dbReference>
<dbReference type="InterPro" id="IPR013189">
    <property type="entry name" value="Glyco_hydro_32_C"/>
</dbReference>
<dbReference type="InterPro" id="IPR018053">
    <property type="entry name" value="Glyco_hydro_32_AS"/>
</dbReference>
<dbReference type="CDD" id="cd18623">
    <property type="entry name" value="GH32_ScrB-like"/>
    <property type="match status" value="1"/>
</dbReference>
<dbReference type="PROSITE" id="PS00609">
    <property type="entry name" value="GLYCOSYL_HYDROL_F32"/>
    <property type="match status" value="1"/>
</dbReference>
<dbReference type="InterPro" id="IPR013148">
    <property type="entry name" value="Glyco_hydro_32_N"/>
</dbReference>
<dbReference type="SUPFAM" id="SSF75005">
    <property type="entry name" value="Arabinanase/levansucrase/invertase"/>
    <property type="match status" value="1"/>
</dbReference>
<dbReference type="InterPro" id="IPR023296">
    <property type="entry name" value="Glyco_hydro_beta-prop_sf"/>
</dbReference>
<dbReference type="GO" id="GO:0005737">
    <property type="term" value="C:cytoplasm"/>
    <property type="evidence" value="ECO:0007669"/>
    <property type="project" value="UniProtKB-SubCell"/>
</dbReference>
<dbReference type="Gene3D" id="2.115.10.20">
    <property type="entry name" value="Glycosyl hydrolase domain, family 43"/>
    <property type="match status" value="1"/>
</dbReference>
<dbReference type="OrthoDB" id="9776657at2"/>
<dbReference type="EMBL" id="AWEZ01000043">
    <property type="protein sequence ID" value="ERL08713.1"/>
    <property type="molecule type" value="Genomic_DNA"/>
</dbReference>
<keyword evidence="6 8" id="KW-0326">Glycosidase</keyword>
<dbReference type="PANTHER" id="PTHR43101:SF1">
    <property type="entry name" value="BETA-FRUCTOSIDASE"/>
    <property type="match status" value="1"/>
</dbReference>
<evidence type="ECO:0000256" key="1">
    <source>
        <dbReference type="ARBA" id="ARBA00004914"/>
    </source>
</evidence>
<evidence type="ECO:0000256" key="7">
    <source>
        <dbReference type="ARBA" id="ARBA00033367"/>
    </source>
</evidence>
<comment type="catalytic activity">
    <reaction evidence="8">
        <text>Hydrolysis of terminal non-reducing beta-D-fructofuranoside residues in beta-D-fructofuranosides.</text>
        <dbReference type="EC" id="3.2.1.26"/>
    </reaction>
</comment>
<reference evidence="12 13" key="1">
    <citation type="submission" date="2013-08" db="EMBL/GenBank/DDBJ databases">
        <authorList>
            <person name="Durkin A.S."/>
            <person name="Haft D.R."/>
            <person name="McCorrison J."/>
            <person name="Torralba M."/>
            <person name="Gillis M."/>
            <person name="Haft D.H."/>
            <person name="Methe B."/>
            <person name="Sutton G."/>
            <person name="Nelson K.E."/>
        </authorList>
    </citation>
    <scope>NUCLEOTIDE SEQUENCE [LARGE SCALE GENOMIC DNA]</scope>
    <source>
        <strain evidence="12 13">F0195</strain>
    </source>
</reference>
<comment type="caution">
    <text evidence="12">The sequence shown here is derived from an EMBL/GenBank/DDBJ whole genome shotgun (WGS) entry which is preliminary data.</text>
</comment>
<evidence type="ECO:0000313" key="13">
    <source>
        <dbReference type="Proteomes" id="UP000016638"/>
    </source>
</evidence>
<dbReference type="GO" id="GO:0005985">
    <property type="term" value="P:sucrose metabolic process"/>
    <property type="evidence" value="ECO:0007669"/>
    <property type="project" value="UniProtKB-UniPathway"/>
</dbReference>
<evidence type="ECO:0000259" key="11">
    <source>
        <dbReference type="Pfam" id="PF08244"/>
    </source>
</evidence>
<comment type="function">
    <text evidence="9">Enables the bacterium to metabolize sucrose as a sole carbon source.</text>
</comment>
<dbReference type="SUPFAM" id="SSF49899">
    <property type="entry name" value="Concanavalin A-like lectins/glucanases"/>
    <property type="match status" value="1"/>
</dbReference>
<dbReference type="PATRIC" id="fig|1125712.3.peg.952"/>
<name>U2TRJ4_9ACTN</name>
<dbReference type="GO" id="GO:0004564">
    <property type="term" value="F:beta-fructofuranosidase activity"/>
    <property type="evidence" value="ECO:0007669"/>
    <property type="project" value="UniProtKB-EC"/>
</dbReference>